<proteinExistence type="predicted"/>
<dbReference type="PROSITE" id="PS51186">
    <property type="entry name" value="GNAT"/>
    <property type="match status" value="1"/>
</dbReference>
<dbReference type="InterPro" id="IPR000182">
    <property type="entry name" value="GNAT_dom"/>
</dbReference>
<dbReference type="Proteomes" id="UP000198373">
    <property type="component" value="Unassembled WGS sequence"/>
</dbReference>
<dbReference type="CDD" id="cd04301">
    <property type="entry name" value="NAT_SF"/>
    <property type="match status" value="1"/>
</dbReference>
<keyword evidence="2" id="KW-0012">Acyltransferase</keyword>
<evidence type="ECO:0000259" key="3">
    <source>
        <dbReference type="PROSITE" id="PS51186"/>
    </source>
</evidence>
<dbReference type="SUPFAM" id="SSF55729">
    <property type="entry name" value="Acyl-CoA N-acyltransferases (Nat)"/>
    <property type="match status" value="1"/>
</dbReference>
<dbReference type="AlphaFoldDB" id="A0A239IGH3"/>
<reference evidence="5" key="1">
    <citation type="submission" date="2017-06" db="EMBL/GenBank/DDBJ databases">
        <authorList>
            <person name="Varghese N."/>
            <person name="Submissions S."/>
        </authorList>
    </citation>
    <scope>NUCLEOTIDE SEQUENCE [LARGE SCALE GENOMIC DNA]</scope>
    <source>
        <strain evidence="5">DSM 46839</strain>
    </source>
</reference>
<keyword evidence="1 4" id="KW-0808">Transferase</keyword>
<evidence type="ECO:0000256" key="1">
    <source>
        <dbReference type="ARBA" id="ARBA00022679"/>
    </source>
</evidence>
<dbReference type="GO" id="GO:0016747">
    <property type="term" value="F:acyltransferase activity, transferring groups other than amino-acyl groups"/>
    <property type="evidence" value="ECO:0007669"/>
    <property type="project" value="InterPro"/>
</dbReference>
<dbReference type="Pfam" id="PF00583">
    <property type="entry name" value="Acetyltransf_1"/>
    <property type="match status" value="1"/>
</dbReference>
<dbReference type="PANTHER" id="PTHR43877">
    <property type="entry name" value="AMINOALKYLPHOSPHONATE N-ACETYLTRANSFERASE-RELATED-RELATED"/>
    <property type="match status" value="1"/>
</dbReference>
<evidence type="ECO:0000313" key="4">
    <source>
        <dbReference type="EMBL" id="SNS92661.1"/>
    </source>
</evidence>
<keyword evidence="5" id="KW-1185">Reference proteome</keyword>
<gene>
    <name evidence="4" type="ORF">SAMN06893096_110156</name>
</gene>
<accession>A0A239IGH3</accession>
<evidence type="ECO:0000313" key="5">
    <source>
        <dbReference type="Proteomes" id="UP000198373"/>
    </source>
</evidence>
<protein>
    <submittedName>
        <fullName evidence="4">Acetyltransferase (GNAT) family protein</fullName>
    </submittedName>
</protein>
<dbReference type="Gene3D" id="3.40.630.30">
    <property type="match status" value="1"/>
</dbReference>
<dbReference type="InterPro" id="IPR016181">
    <property type="entry name" value="Acyl_CoA_acyltransferase"/>
</dbReference>
<organism evidence="4 5">
    <name type="scientific">Geodermatophilus pulveris</name>
    <dbReference type="NCBI Taxonomy" id="1564159"/>
    <lineage>
        <taxon>Bacteria</taxon>
        <taxon>Bacillati</taxon>
        <taxon>Actinomycetota</taxon>
        <taxon>Actinomycetes</taxon>
        <taxon>Geodermatophilales</taxon>
        <taxon>Geodermatophilaceae</taxon>
        <taxon>Geodermatophilus</taxon>
    </lineage>
</organism>
<feature type="domain" description="N-acetyltransferase" evidence="3">
    <location>
        <begin position="1"/>
        <end position="174"/>
    </location>
</feature>
<sequence length="180" mass="19094">MRPARPGDAAAIARVQLVTWRTAYRSVLPVEVLDGWDEATAADTWRAAVTSPPTPGHGVLVAVEQDAVVGFAAHGPAELGAGEAPHPAGPSSEVATLLVEPRWGRRGHGSRLLAAVTDLARADGTARLQVWLPEQDVVSAGFFESAGWDRDGWVRTLDTGGTPLREVRWHTLLEEAGGGR</sequence>
<name>A0A239IGH3_9ACTN</name>
<dbReference type="EMBL" id="FZOO01000010">
    <property type="protein sequence ID" value="SNS92661.1"/>
    <property type="molecule type" value="Genomic_DNA"/>
</dbReference>
<evidence type="ECO:0000256" key="2">
    <source>
        <dbReference type="ARBA" id="ARBA00023315"/>
    </source>
</evidence>
<dbReference type="InterPro" id="IPR050832">
    <property type="entry name" value="Bact_Acetyltransf"/>
</dbReference>